<accession>A0A9P9WB15</accession>
<dbReference type="InterPro" id="IPR023631">
    <property type="entry name" value="Amidase_dom"/>
</dbReference>
<keyword evidence="4" id="KW-0378">Hydrolase</keyword>
<dbReference type="EC" id="3.5.1.4" evidence="3"/>
<evidence type="ECO:0000256" key="5">
    <source>
        <dbReference type="PIRSR" id="PIRSR001221-1"/>
    </source>
</evidence>
<evidence type="ECO:0000256" key="4">
    <source>
        <dbReference type="ARBA" id="ARBA00022801"/>
    </source>
</evidence>
<dbReference type="PANTHER" id="PTHR46072:SF3">
    <property type="entry name" value="AMIDASE"/>
    <property type="match status" value="1"/>
</dbReference>
<dbReference type="PROSITE" id="PS00571">
    <property type="entry name" value="AMIDASES"/>
    <property type="match status" value="1"/>
</dbReference>
<dbReference type="SUPFAM" id="SSF75304">
    <property type="entry name" value="Amidase signature (AS) enzymes"/>
    <property type="match status" value="1"/>
</dbReference>
<organism evidence="8 9">
    <name type="scientific">Neoarthrinium moseri</name>
    <dbReference type="NCBI Taxonomy" id="1658444"/>
    <lineage>
        <taxon>Eukaryota</taxon>
        <taxon>Fungi</taxon>
        <taxon>Dikarya</taxon>
        <taxon>Ascomycota</taxon>
        <taxon>Pezizomycotina</taxon>
        <taxon>Sordariomycetes</taxon>
        <taxon>Xylariomycetidae</taxon>
        <taxon>Amphisphaeriales</taxon>
        <taxon>Apiosporaceae</taxon>
        <taxon>Neoarthrinium</taxon>
    </lineage>
</organism>
<comment type="caution">
    <text evidence="8">The sequence shown here is derived from an EMBL/GenBank/DDBJ whole genome shotgun (WGS) entry which is preliminary data.</text>
</comment>
<gene>
    <name evidence="8" type="ORF">JX265_012009</name>
</gene>
<feature type="active site" description="Charge relay system" evidence="5">
    <location>
        <position position="141"/>
    </location>
</feature>
<feature type="domain" description="Amidase" evidence="7">
    <location>
        <begin position="86"/>
        <end position="367"/>
    </location>
</feature>
<proteinExistence type="inferred from homology"/>
<protein>
    <recommendedName>
        <fullName evidence="3">amidase</fullName>
        <ecNumber evidence="3">3.5.1.4</ecNumber>
    </recommendedName>
</protein>
<dbReference type="AlphaFoldDB" id="A0A9P9WB15"/>
<evidence type="ECO:0000259" key="7">
    <source>
        <dbReference type="Pfam" id="PF01425"/>
    </source>
</evidence>
<feature type="active site" description="Acyl-ester intermediate" evidence="5">
    <location>
        <position position="243"/>
    </location>
</feature>
<keyword evidence="9" id="KW-1185">Reference proteome</keyword>
<evidence type="ECO:0000256" key="6">
    <source>
        <dbReference type="PIRSR" id="PIRSR001221-2"/>
    </source>
</evidence>
<dbReference type="Proteomes" id="UP000829685">
    <property type="component" value="Unassembled WGS sequence"/>
</dbReference>
<comment type="similarity">
    <text evidence="2">Belongs to the amidase family.</text>
</comment>
<dbReference type="Pfam" id="PF01425">
    <property type="entry name" value="Amidase"/>
    <property type="match status" value="2"/>
</dbReference>
<evidence type="ECO:0000313" key="9">
    <source>
        <dbReference type="Proteomes" id="UP000829685"/>
    </source>
</evidence>
<feature type="active site" description="Charge relay system" evidence="5">
    <location>
        <position position="219"/>
    </location>
</feature>
<dbReference type="EMBL" id="JAFIMR010000048">
    <property type="protein sequence ID" value="KAI1855926.1"/>
    <property type="molecule type" value="Genomic_DNA"/>
</dbReference>
<comment type="catalytic activity">
    <reaction evidence="1">
        <text>a monocarboxylic acid amide + H2O = a monocarboxylate + NH4(+)</text>
        <dbReference type="Rhea" id="RHEA:12020"/>
        <dbReference type="ChEBI" id="CHEBI:15377"/>
        <dbReference type="ChEBI" id="CHEBI:28938"/>
        <dbReference type="ChEBI" id="CHEBI:35757"/>
        <dbReference type="ChEBI" id="CHEBI:83628"/>
        <dbReference type="EC" id="3.5.1.4"/>
    </reaction>
</comment>
<evidence type="ECO:0000313" key="8">
    <source>
        <dbReference type="EMBL" id="KAI1855926.1"/>
    </source>
</evidence>
<dbReference type="InterPro" id="IPR020556">
    <property type="entry name" value="Amidase_CS"/>
</dbReference>
<feature type="domain" description="Amidase" evidence="7">
    <location>
        <begin position="441"/>
        <end position="543"/>
    </location>
</feature>
<reference evidence="8" key="1">
    <citation type="submission" date="2021-03" db="EMBL/GenBank/DDBJ databases">
        <title>Revisited historic fungal species revealed as producer of novel bioactive compounds through whole genome sequencing and comparative genomics.</title>
        <authorList>
            <person name="Vignolle G.A."/>
            <person name="Hochenegger N."/>
            <person name="Mach R.L."/>
            <person name="Mach-Aigner A.R."/>
            <person name="Javad Rahimi M."/>
            <person name="Salim K.A."/>
            <person name="Chan C.M."/>
            <person name="Lim L.B.L."/>
            <person name="Cai F."/>
            <person name="Druzhinina I.S."/>
            <person name="U'Ren J.M."/>
            <person name="Derntl C."/>
        </authorList>
    </citation>
    <scope>NUCLEOTIDE SEQUENCE</scope>
    <source>
        <strain evidence="8">TUCIM 5799</strain>
    </source>
</reference>
<sequence>MASWQELAASHRNKRDAAIPREWVLPQDRLSQLSGAGTDGEGRLILLESIRRSGLLTDEEFAITEHHNATSLLRKISGNVLSSEAVTVAFCKRAALAQQLTSCLTEVFFQEAIDRAKWLDQYLQDNKTVVGPLHGLPISLKASDSFQVKGHHATLGYTASVSRQPSVENSALVQLLLDAGAVLYCKTNIPQTLMTADSENNIFGRTLNPHKTSLTAGGSSGGEGALVASRGSPLGVGTDIAGSIRIPSLCCGTYGFKPTSSRVPYGNQVPAPFTKMRFPGGITPCAGPLANSMEDLDLFMSTVIGKRPWKYDPTALDIDWRKIDFGHTKKLTVGVLAEDPEYPLMPPVKRALDEAVALLVQAGHNIVFLPADEASSPGLGGRLAGQFYGLAPSGYESKEEVTGEPKVKSVALGVHPYGKAGFPVDPELDLAHRVDSLAIARDDFARAWQHHWCDRDLDVVVAPGCNTTAVPYDTYGVPVYTMMWNLLDYPAGIIPFGKSSKAVDPNPRQAEGQFEADYNPDAWDGAPCAIQIIAPRFRDEECLAAMRIIDKDLNKS</sequence>
<feature type="binding site" evidence="6">
    <location>
        <begin position="240"/>
        <end position="243"/>
    </location>
    <ligand>
        <name>substrate</name>
    </ligand>
</feature>
<evidence type="ECO:0000256" key="3">
    <source>
        <dbReference type="ARBA" id="ARBA00012922"/>
    </source>
</evidence>
<feature type="binding site" evidence="6">
    <location>
        <position position="219"/>
    </location>
    <ligand>
        <name>substrate</name>
    </ligand>
</feature>
<evidence type="ECO:0000256" key="1">
    <source>
        <dbReference type="ARBA" id="ARBA00001311"/>
    </source>
</evidence>
<dbReference type="GO" id="GO:0004040">
    <property type="term" value="F:amidase activity"/>
    <property type="evidence" value="ECO:0007669"/>
    <property type="project" value="UniProtKB-EC"/>
</dbReference>
<name>A0A9P9WB15_9PEZI</name>
<evidence type="ECO:0000256" key="2">
    <source>
        <dbReference type="ARBA" id="ARBA00009199"/>
    </source>
</evidence>
<dbReference type="PIRSF" id="PIRSF001221">
    <property type="entry name" value="Amidase_fungi"/>
    <property type="match status" value="1"/>
</dbReference>
<dbReference type="Gene3D" id="3.90.1300.10">
    <property type="entry name" value="Amidase signature (AS) domain"/>
    <property type="match status" value="1"/>
</dbReference>
<dbReference type="PANTHER" id="PTHR46072">
    <property type="entry name" value="AMIDASE-RELATED-RELATED"/>
    <property type="match status" value="1"/>
</dbReference>
<dbReference type="InterPro" id="IPR036928">
    <property type="entry name" value="AS_sf"/>
</dbReference>
<feature type="binding site" evidence="6">
    <location>
        <position position="193"/>
    </location>
    <ligand>
        <name>substrate</name>
    </ligand>
</feature>